<dbReference type="SUPFAM" id="SSF52009">
    <property type="entry name" value="Phosphohistidine domain"/>
    <property type="match status" value="1"/>
</dbReference>
<feature type="non-terminal residue" evidence="2">
    <location>
        <position position="1"/>
    </location>
</feature>
<evidence type="ECO:0000313" key="2">
    <source>
        <dbReference type="EMBL" id="ODN03556.1"/>
    </source>
</evidence>
<dbReference type="InterPro" id="IPR008279">
    <property type="entry name" value="PEP-util_enz_mobile_dom"/>
</dbReference>
<proteinExistence type="predicted"/>
<gene>
    <name evidence="2" type="ORF">Ocin01_03126</name>
</gene>
<protein>
    <submittedName>
        <fullName evidence="2">Putative phosphoenolpyruvate synthase</fullName>
    </submittedName>
</protein>
<dbReference type="PANTHER" id="PTHR43615">
    <property type="entry name" value="PHOSPHOENOLPYRUVATE SYNTHASE-RELATED"/>
    <property type="match status" value="1"/>
</dbReference>
<accession>A0A1D2NF00</accession>
<evidence type="ECO:0000313" key="3">
    <source>
        <dbReference type="Proteomes" id="UP000094527"/>
    </source>
</evidence>
<dbReference type="Pfam" id="PF00391">
    <property type="entry name" value="PEP-utilizers"/>
    <property type="match status" value="1"/>
</dbReference>
<dbReference type="Gene3D" id="3.50.30.10">
    <property type="entry name" value="Phosphohistidine domain"/>
    <property type="match status" value="1"/>
</dbReference>
<keyword evidence="3" id="KW-1185">Reference proteome</keyword>
<dbReference type="EMBL" id="LJIJ01000069">
    <property type="protein sequence ID" value="ODN03556.1"/>
    <property type="molecule type" value="Genomic_DNA"/>
</dbReference>
<feature type="domain" description="PEP-utilising enzyme mobile" evidence="1">
    <location>
        <begin position="269"/>
        <end position="339"/>
    </location>
</feature>
<organism evidence="2 3">
    <name type="scientific">Orchesella cincta</name>
    <name type="common">Springtail</name>
    <name type="synonym">Podura cincta</name>
    <dbReference type="NCBI Taxonomy" id="48709"/>
    <lineage>
        <taxon>Eukaryota</taxon>
        <taxon>Metazoa</taxon>
        <taxon>Ecdysozoa</taxon>
        <taxon>Arthropoda</taxon>
        <taxon>Hexapoda</taxon>
        <taxon>Collembola</taxon>
        <taxon>Entomobryomorpha</taxon>
        <taxon>Entomobryoidea</taxon>
        <taxon>Orchesellidae</taxon>
        <taxon>Orchesellinae</taxon>
        <taxon>Orchesella</taxon>
    </lineage>
</organism>
<dbReference type="OMA" id="ASENIHP"/>
<name>A0A1D2NF00_ORCCI</name>
<dbReference type="AlphaFoldDB" id="A0A1D2NF00"/>
<dbReference type="InterPro" id="IPR036637">
    <property type="entry name" value="Phosphohistidine_dom_sf"/>
</dbReference>
<dbReference type="OrthoDB" id="6123450at2759"/>
<comment type="caution">
    <text evidence="2">The sequence shown here is derived from an EMBL/GenBank/DDBJ whole genome shotgun (WGS) entry which is preliminary data.</text>
</comment>
<sequence>NVESAEMPEDMSNLGNEIIRNGDNFEKFLQASPATALEWLRENDKMGCALDTFFEKHGHRGFAELDVGEPSWESDPISFLPILRNVVKNKLNHKENTKSKVKPIFKNDDELLDSLSSKLKPMTRRLLKWILPTCRNAVAYREKSKSLYVRVMGQFKTGYKYLAQLMVQENLLPSESLIVHLTHYEIGQLVNRDVSSSIILQKAMRRQKMYPFMEKLQFPEINVGMPNELDTSTPVTITNTVQATPVSRGVARGTAKVCLSVEEASENIHPGDILITHGTDIAWSPFFPLLGGVVTELGGLISHGAVVAREYGLPCIVGAVNATKIFKTGDYVILDASKGTISKTQE</sequence>
<dbReference type="GO" id="GO:0016772">
    <property type="term" value="F:transferase activity, transferring phosphorus-containing groups"/>
    <property type="evidence" value="ECO:0007669"/>
    <property type="project" value="InterPro"/>
</dbReference>
<evidence type="ECO:0000259" key="1">
    <source>
        <dbReference type="Pfam" id="PF00391"/>
    </source>
</evidence>
<reference evidence="2 3" key="1">
    <citation type="journal article" date="2016" name="Genome Biol. Evol.">
        <title>Gene Family Evolution Reflects Adaptation to Soil Environmental Stressors in the Genome of the Collembolan Orchesella cincta.</title>
        <authorList>
            <person name="Faddeeva-Vakhrusheva A."/>
            <person name="Derks M.F."/>
            <person name="Anvar S.Y."/>
            <person name="Agamennone V."/>
            <person name="Suring W."/>
            <person name="Smit S."/>
            <person name="van Straalen N.M."/>
            <person name="Roelofs D."/>
        </authorList>
    </citation>
    <scope>NUCLEOTIDE SEQUENCE [LARGE SCALE GENOMIC DNA]</scope>
    <source>
        <tissue evidence="2">Mixed pool</tissue>
    </source>
</reference>
<dbReference type="STRING" id="48709.A0A1D2NF00"/>
<keyword evidence="2" id="KW-0670">Pyruvate</keyword>
<dbReference type="Proteomes" id="UP000094527">
    <property type="component" value="Unassembled WGS sequence"/>
</dbReference>
<dbReference type="PANTHER" id="PTHR43615:SF1">
    <property type="entry name" value="PPDK_N DOMAIN-CONTAINING PROTEIN"/>
    <property type="match status" value="1"/>
</dbReference>
<dbReference type="InterPro" id="IPR051549">
    <property type="entry name" value="PEP_Utilizing_Enz"/>
</dbReference>